<evidence type="ECO:0000313" key="10">
    <source>
        <dbReference type="EMBL" id="KAK4402472.1"/>
    </source>
</evidence>
<evidence type="ECO:0000256" key="8">
    <source>
        <dbReference type="ARBA" id="ARBA00022840"/>
    </source>
</evidence>
<evidence type="ECO:0000256" key="5">
    <source>
        <dbReference type="ARBA" id="ARBA00022737"/>
    </source>
</evidence>
<dbReference type="InterPro" id="IPR058922">
    <property type="entry name" value="WHD_DRP"/>
</dbReference>
<dbReference type="GO" id="GO:0043531">
    <property type="term" value="F:ADP binding"/>
    <property type="evidence" value="ECO:0007669"/>
    <property type="project" value="InterPro"/>
</dbReference>
<keyword evidence="4" id="KW-0433">Leucine-rich repeat</keyword>
<dbReference type="Proteomes" id="UP001289374">
    <property type="component" value="Unassembled WGS sequence"/>
</dbReference>
<keyword evidence="8" id="KW-0067">ATP-binding</keyword>
<reference evidence="10" key="1">
    <citation type="submission" date="2020-06" db="EMBL/GenBank/DDBJ databases">
        <authorList>
            <person name="Li T."/>
            <person name="Hu X."/>
            <person name="Zhang T."/>
            <person name="Song X."/>
            <person name="Zhang H."/>
            <person name="Dai N."/>
            <person name="Sheng W."/>
            <person name="Hou X."/>
            <person name="Wei L."/>
        </authorList>
    </citation>
    <scope>NUCLEOTIDE SEQUENCE</scope>
    <source>
        <strain evidence="10">K16</strain>
        <tissue evidence="10">Leaf</tissue>
    </source>
</reference>
<evidence type="ECO:0000256" key="3">
    <source>
        <dbReference type="ARBA" id="ARBA00022490"/>
    </source>
</evidence>
<organism evidence="10 11">
    <name type="scientific">Sesamum angolense</name>
    <dbReference type="NCBI Taxonomy" id="2727404"/>
    <lineage>
        <taxon>Eukaryota</taxon>
        <taxon>Viridiplantae</taxon>
        <taxon>Streptophyta</taxon>
        <taxon>Embryophyta</taxon>
        <taxon>Tracheophyta</taxon>
        <taxon>Spermatophyta</taxon>
        <taxon>Magnoliopsida</taxon>
        <taxon>eudicotyledons</taxon>
        <taxon>Gunneridae</taxon>
        <taxon>Pentapetalae</taxon>
        <taxon>asterids</taxon>
        <taxon>lamiids</taxon>
        <taxon>Lamiales</taxon>
        <taxon>Pedaliaceae</taxon>
        <taxon>Sesamum</taxon>
    </lineage>
</organism>
<accession>A0AAE1WZF8</accession>
<dbReference type="Gene3D" id="1.10.10.10">
    <property type="entry name" value="Winged helix-like DNA-binding domain superfamily/Winged helix DNA-binding domain"/>
    <property type="match status" value="1"/>
</dbReference>
<reference evidence="10" key="2">
    <citation type="journal article" date="2024" name="Plant">
        <title>Genomic evolution and insights into agronomic trait innovations of Sesamum species.</title>
        <authorList>
            <person name="Miao H."/>
            <person name="Wang L."/>
            <person name="Qu L."/>
            <person name="Liu H."/>
            <person name="Sun Y."/>
            <person name="Le M."/>
            <person name="Wang Q."/>
            <person name="Wei S."/>
            <person name="Zheng Y."/>
            <person name="Lin W."/>
            <person name="Duan Y."/>
            <person name="Cao H."/>
            <person name="Xiong S."/>
            <person name="Wang X."/>
            <person name="Wei L."/>
            <person name="Li C."/>
            <person name="Ma Q."/>
            <person name="Ju M."/>
            <person name="Zhao R."/>
            <person name="Li G."/>
            <person name="Mu C."/>
            <person name="Tian Q."/>
            <person name="Mei H."/>
            <person name="Zhang T."/>
            <person name="Gao T."/>
            <person name="Zhang H."/>
        </authorList>
    </citation>
    <scope>NUCLEOTIDE SEQUENCE</scope>
    <source>
        <strain evidence="10">K16</strain>
    </source>
</reference>
<evidence type="ECO:0000256" key="6">
    <source>
        <dbReference type="ARBA" id="ARBA00022741"/>
    </source>
</evidence>
<evidence type="ECO:0000256" key="7">
    <source>
        <dbReference type="ARBA" id="ARBA00022821"/>
    </source>
</evidence>
<evidence type="ECO:0000256" key="4">
    <source>
        <dbReference type="ARBA" id="ARBA00022614"/>
    </source>
</evidence>
<dbReference type="Pfam" id="PF23559">
    <property type="entry name" value="WHD_DRP"/>
    <property type="match status" value="1"/>
</dbReference>
<dbReference type="EMBL" id="JACGWL010000005">
    <property type="protein sequence ID" value="KAK4402472.1"/>
    <property type="molecule type" value="Genomic_DNA"/>
</dbReference>
<name>A0AAE1WZF8_9LAMI</name>
<dbReference type="SUPFAM" id="SSF52540">
    <property type="entry name" value="P-loop containing nucleoside triphosphate hydrolases"/>
    <property type="match status" value="1"/>
</dbReference>
<keyword evidence="5" id="KW-0677">Repeat</keyword>
<comment type="similarity">
    <text evidence="2">Belongs to the disease resistance NB-LRR family.</text>
</comment>
<evidence type="ECO:0000256" key="2">
    <source>
        <dbReference type="ARBA" id="ARBA00008894"/>
    </source>
</evidence>
<dbReference type="GO" id="GO:0005524">
    <property type="term" value="F:ATP binding"/>
    <property type="evidence" value="ECO:0007669"/>
    <property type="project" value="UniProtKB-KW"/>
</dbReference>
<keyword evidence="6" id="KW-0547">Nucleotide-binding</keyword>
<keyword evidence="11" id="KW-1185">Reference proteome</keyword>
<dbReference type="PANTHER" id="PTHR23155:SF1152">
    <property type="entry name" value="AAA+ ATPASE DOMAIN-CONTAINING PROTEIN"/>
    <property type="match status" value="1"/>
</dbReference>
<dbReference type="PANTHER" id="PTHR23155">
    <property type="entry name" value="DISEASE RESISTANCE PROTEIN RP"/>
    <property type="match status" value="1"/>
</dbReference>
<keyword evidence="7" id="KW-0611">Plant defense</keyword>
<dbReference type="Gene3D" id="1.10.8.430">
    <property type="entry name" value="Helical domain of apoptotic protease-activating factors"/>
    <property type="match status" value="1"/>
</dbReference>
<dbReference type="GO" id="GO:0005737">
    <property type="term" value="C:cytoplasm"/>
    <property type="evidence" value="ECO:0007669"/>
    <property type="project" value="UniProtKB-SubCell"/>
</dbReference>
<dbReference type="AlphaFoldDB" id="A0AAE1WZF8"/>
<feature type="domain" description="Disease resistance protein winged helix" evidence="9">
    <location>
        <begin position="90"/>
        <end position="151"/>
    </location>
</feature>
<evidence type="ECO:0000256" key="1">
    <source>
        <dbReference type="ARBA" id="ARBA00004496"/>
    </source>
</evidence>
<dbReference type="FunFam" id="1.10.10.10:FF:000322">
    <property type="entry name" value="Probable disease resistance protein At1g63360"/>
    <property type="match status" value="1"/>
</dbReference>
<keyword evidence="3" id="KW-0963">Cytoplasm</keyword>
<comment type="caution">
    <text evidence="10">The sequence shown here is derived from an EMBL/GenBank/DDBJ whole genome shotgun (WGS) entry which is preliminary data.</text>
</comment>
<dbReference type="InterPro" id="IPR036388">
    <property type="entry name" value="WH-like_DNA-bd_sf"/>
</dbReference>
<evidence type="ECO:0000259" key="9">
    <source>
        <dbReference type="Pfam" id="PF23559"/>
    </source>
</evidence>
<dbReference type="InterPro" id="IPR027417">
    <property type="entry name" value="P-loop_NTPase"/>
</dbReference>
<dbReference type="GO" id="GO:0098542">
    <property type="term" value="P:defense response to other organism"/>
    <property type="evidence" value="ECO:0007669"/>
    <property type="project" value="TreeGrafter"/>
</dbReference>
<dbReference type="InterPro" id="IPR042197">
    <property type="entry name" value="Apaf_helical"/>
</dbReference>
<protein>
    <submittedName>
        <fullName evidence="10">Disease resistance protein</fullName>
    </submittedName>
</protein>
<proteinExistence type="inferred from homology"/>
<dbReference type="InterPro" id="IPR044974">
    <property type="entry name" value="Disease_R_plants"/>
</dbReference>
<sequence>MTVFGQEECPLGLEKIGWKIAQNCKGLPLAIVVIGGLLSIDSKEKDWEQIAKDVNSAVARNVGNQLMEILYLSYNSLPHHLKACFLYMGVFPEDHEIFVSQLIKLWIAEGFIKPLIPKSLEEVAEDYLKDLIGRSLIQVGKRTHNGEIKTC</sequence>
<evidence type="ECO:0000313" key="11">
    <source>
        <dbReference type="Proteomes" id="UP001289374"/>
    </source>
</evidence>
<gene>
    <name evidence="10" type="ORF">Sango_0987900</name>
</gene>
<comment type="subcellular location">
    <subcellularLocation>
        <location evidence="1">Cytoplasm</location>
    </subcellularLocation>
</comment>